<evidence type="ECO:0000259" key="6">
    <source>
        <dbReference type="Pfam" id="PF01103"/>
    </source>
</evidence>
<evidence type="ECO:0000256" key="4">
    <source>
        <dbReference type="ARBA" id="ARBA00022692"/>
    </source>
</evidence>
<reference evidence="7" key="1">
    <citation type="journal article" date="2011" name="PLoS Biol.">
        <title>Gene gain and loss during evolution of obligate parasitism in the white rust pathogen of Arabidopsis thaliana.</title>
        <authorList>
            <person name="Kemen E."/>
            <person name="Gardiner A."/>
            <person name="Schultz-Larsen T."/>
            <person name="Kemen A.C."/>
            <person name="Balmuth A.L."/>
            <person name="Robert-Seilaniantz A."/>
            <person name="Bailey K."/>
            <person name="Holub E."/>
            <person name="Studholme D.J."/>
            <person name="Maclean D."/>
            <person name="Jones J.D."/>
        </authorList>
    </citation>
    <scope>NUCLEOTIDE SEQUENCE</scope>
</reference>
<evidence type="ECO:0000313" key="7">
    <source>
        <dbReference type="EMBL" id="CCA20724.1"/>
    </source>
</evidence>
<comment type="similarity">
    <text evidence="2">Belongs to the SAM50/omp85 family.</text>
</comment>
<evidence type="ECO:0000256" key="3">
    <source>
        <dbReference type="ARBA" id="ARBA00022452"/>
    </source>
</evidence>
<dbReference type="Gene3D" id="2.40.160.50">
    <property type="entry name" value="membrane protein fhac: a member of the omp85/tpsb transporter family"/>
    <property type="match status" value="1"/>
</dbReference>
<dbReference type="GO" id="GO:0005741">
    <property type="term" value="C:mitochondrial outer membrane"/>
    <property type="evidence" value="ECO:0007669"/>
    <property type="project" value="UniProtKB-SubCell"/>
</dbReference>
<dbReference type="PANTHER" id="PTHR12815">
    <property type="entry name" value="SORTING AND ASSEMBLY MACHINERY SAMM50 PROTEIN FAMILY MEMBER"/>
    <property type="match status" value="1"/>
</dbReference>
<name>F0WHN1_9STRA</name>
<feature type="domain" description="Bacterial surface antigen (D15)" evidence="6">
    <location>
        <begin position="125"/>
        <end position="456"/>
    </location>
</feature>
<keyword evidence="5" id="KW-0472">Membrane</keyword>
<dbReference type="Gene3D" id="3.10.20.310">
    <property type="entry name" value="membrane protein fhac"/>
    <property type="match status" value="1"/>
</dbReference>
<dbReference type="AlphaFoldDB" id="F0WHN1"/>
<dbReference type="HOGENOM" id="CLU_014798_3_0_1"/>
<sequence length="457" mass="51154">MKCDISFVPITYRSTLADRDMRVNQVRLHGNHRTRPEVFEYELENAFQAHGINEIVKEIALSTKKLANLEIFDTIDIKLDKSNIEDPYQVDVVISVEEKDWKEFDFGVKTDAYDDSLEASCALINPLGTSEKFDFKSTYAWSGSHVESISLKKPQFMGYPLYFSTTVFNDLQNYEKTSSYSENRRGSHIAVSDPAERHKLIFKCDRRDILPKRNRNLSTAFHSSPSVLAEAEPSVKTSVEYHFQMDSRDNPIIPSSGGLLRFSTEAAGLLADVRFLKSQVEAQKHISYSLGSPKSVLNLSFLSRFGAMKSLNLQSPMSRISDRFFIGGPMSLRGFHHRGVGPRASPRDGGVRSGDSLGGDIFYTAAAHLGFPMPNPWHSLLGLRGQLFANLGNVTNWRNVKEGSLRNLVNDTRVAIGMGVVLPSSVGRMEASYCWILNALRHDHISRGQFGIGVTFS</sequence>
<protein>
    <submittedName>
        <fullName evidence="7">Sorting and assembly machinery component 50 putativ</fullName>
    </submittedName>
</protein>
<evidence type="ECO:0000256" key="1">
    <source>
        <dbReference type="ARBA" id="ARBA00004374"/>
    </source>
</evidence>
<evidence type="ECO:0000256" key="2">
    <source>
        <dbReference type="ARBA" id="ARBA00010913"/>
    </source>
</evidence>
<organism evidence="7">
    <name type="scientific">Albugo laibachii Nc14</name>
    <dbReference type="NCBI Taxonomy" id="890382"/>
    <lineage>
        <taxon>Eukaryota</taxon>
        <taxon>Sar</taxon>
        <taxon>Stramenopiles</taxon>
        <taxon>Oomycota</taxon>
        <taxon>Peronosporomycetes</taxon>
        <taxon>Albuginales</taxon>
        <taxon>Albuginaceae</taxon>
        <taxon>Albugo</taxon>
    </lineage>
</organism>
<keyword evidence="4" id="KW-0812">Transmembrane</keyword>
<gene>
    <name evidence="7" type="primary">AlNc14C102G6068</name>
    <name evidence="7" type="ORF">ALNC14_068670</name>
</gene>
<dbReference type="InterPro" id="IPR039910">
    <property type="entry name" value="D15-like"/>
</dbReference>
<keyword evidence="3" id="KW-1134">Transmembrane beta strand</keyword>
<dbReference type="InterPro" id="IPR000184">
    <property type="entry name" value="Bac_surfAg_D15"/>
</dbReference>
<proteinExistence type="inferred from homology"/>
<accession>F0WHN1</accession>
<evidence type="ECO:0000256" key="5">
    <source>
        <dbReference type="ARBA" id="ARBA00023136"/>
    </source>
</evidence>
<reference evidence="7" key="2">
    <citation type="submission" date="2011-02" db="EMBL/GenBank/DDBJ databases">
        <authorList>
            <person name="MacLean D."/>
        </authorList>
    </citation>
    <scope>NUCLEOTIDE SEQUENCE</scope>
</reference>
<dbReference type="Pfam" id="PF01103">
    <property type="entry name" value="Omp85"/>
    <property type="match status" value="1"/>
</dbReference>
<comment type="subcellular location">
    <subcellularLocation>
        <location evidence="1">Mitochondrion outer membrane</location>
        <topology evidence="1">Multi-pass membrane protein</topology>
    </subcellularLocation>
</comment>
<dbReference type="PANTHER" id="PTHR12815:SF18">
    <property type="entry name" value="SORTING AND ASSEMBLY MACHINERY COMPONENT 50 HOMOLOG"/>
    <property type="match status" value="1"/>
</dbReference>
<dbReference type="EMBL" id="FR824147">
    <property type="protein sequence ID" value="CCA20724.1"/>
    <property type="molecule type" value="Genomic_DNA"/>
</dbReference>